<reference evidence="2 3" key="1">
    <citation type="submission" date="2018-09" db="EMBL/GenBank/DDBJ databases">
        <title>Sphingomonas peninsula sp. nov., isolated from fildes peninsula, Antarctic soil.</title>
        <authorList>
            <person name="Yingchao G."/>
        </authorList>
    </citation>
    <scope>NUCLEOTIDE SEQUENCE [LARGE SCALE GENOMIC DNA]</scope>
    <source>
        <strain evidence="2 3">YZ-8</strain>
    </source>
</reference>
<protein>
    <submittedName>
        <fullName evidence="2">Uncharacterized protein</fullName>
    </submittedName>
</protein>
<evidence type="ECO:0000256" key="1">
    <source>
        <dbReference type="SAM" id="Phobius"/>
    </source>
</evidence>
<feature type="transmembrane region" description="Helical" evidence="1">
    <location>
        <begin position="6"/>
        <end position="25"/>
    </location>
</feature>
<keyword evidence="1" id="KW-0812">Transmembrane</keyword>
<keyword evidence="3" id="KW-1185">Reference proteome</keyword>
<feature type="transmembrane region" description="Helical" evidence="1">
    <location>
        <begin position="158"/>
        <end position="178"/>
    </location>
</feature>
<evidence type="ECO:0000313" key="3">
    <source>
        <dbReference type="Proteomes" id="UP000276254"/>
    </source>
</evidence>
<evidence type="ECO:0000313" key="2">
    <source>
        <dbReference type="EMBL" id="AYJ86570.1"/>
    </source>
</evidence>
<dbReference type="EMBL" id="CP032829">
    <property type="protein sequence ID" value="AYJ86570.1"/>
    <property type="molecule type" value="Genomic_DNA"/>
</dbReference>
<gene>
    <name evidence="2" type="ORF">D3Y57_12075</name>
</gene>
<keyword evidence="1" id="KW-0472">Membrane</keyword>
<organism evidence="2 3">
    <name type="scientific">Sphingomonas paeninsulae</name>
    <dbReference type="NCBI Taxonomy" id="2319844"/>
    <lineage>
        <taxon>Bacteria</taxon>
        <taxon>Pseudomonadati</taxon>
        <taxon>Pseudomonadota</taxon>
        <taxon>Alphaproteobacteria</taxon>
        <taxon>Sphingomonadales</taxon>
        <taxon>Sphingomonadaceae</taxon>
        <taxon>Sphingomonas</taxon>
    </lineage>
</organism>
<feature type="transmembrane region" description="Helical" evidence="1">
    <location>
        <begin position="85"/>
        <end position="103"/>
    </location>
</feature>
<name>A0A494TBQ8_SPHPE</name>
<feature type="transmembrane region" description="Helical" evidence="1">
    <location>
        <begin position="190"/>
        <end position="210"/>
    </location>
</feature>
<dbReference type="Proteomes" id="UP000276254">
    <property type="component" value="Chromosome"/>
</dbReference>
<dbReference type="KEGG" id="spha:D3Y57_12075"/>
<feature type="transmembrane region" description="Helical" evidence="1">
    <location>
        <begin position="115"/>
        <end position="138"/>
    </location>
</feature>
<accession>A0A494TBQ8</accession>
<proteinExistence type="predicted"/>
<dbReference type="AlphaFoldDB" id="A0A494TBQ8"/>
<sequence>MGSTAYVQILTLYTVYFLALPWLIAALQKVGLVRALAFAFLVHLAFVPIKALQISDRVPGFAYIQRIIDLAIGAGTQNMIAGPSILHSLALVLGGVWVGRLIVDVLQTNRGLARLIAPFLAFAVVAAWSVTENSIVAVTGKTLSDLTLRNLNHPAYTMIYGALAVFVIPVLVLGLRSFKPREAALVVGKRSLFVFGFGNAIISCWANYYGSVILQTLSAIMLLGTVIAVVYAYDILLVRRFSSRPLDFLALIVQKMTRSIKDYLSIASDIIVRRYL</sequence>
<dbReference type="OrthoDB" id="8340583at2"/>
<feature type="transmembrane region" description="Helical" evidence="1">
    <location>
        <begin position="216"/>
        <end position="236"/>
    </location>
</feature>
<keyword evidence="1" id="KW-1133">Transmembrane helix</keyword>
<feature type="transmembrane region" description="Helical" evidence="1">
    <location>
        <begin position="32"/>
        <end position="49"/>
    </location>
</feature>